<keyword evidence="2" id="KW-1185">Reference proteome</keyword>
<dbReference type="Proteomes" id="UP000744769">
    <property type="component" value="Unassembled WGS sequence"/>
</dbReference>
<reference evidence="1" key="1">
    <citation type="submission" date="2020-03" db="EMBL/GenBank/DDBJ databases">
        <title>Draft sequencing of Calidifontibacter sp. DB0510.</title>
        <authorList>
            <person name="Kim D.-U."/>
        </authorList>
    </citation>
    <scope>NUCLEOTIDE SEQUENCE</scope>
    <source>
        <strain evidence="1">DB0510</strain>
    </source>
</reference>
<organism evidence="1 2">
    <name type="scientific">Metallococcus carri</name>
    <dbReference type="NCBI Taxonomy" id="1656884"/>
    <lineage>
        <taxon>Bacteria</taxon>
        <taxon>Bacillati</taxon>
        <taxon>Actinomycetota</taxon>
        <taxon>Actinomycetes</taxon>
        <taxon>Micrococcales</taxon>
        <taxon>Dermacoccaceae</taxon>
        <taxon>Metallococcus</taxon>
    </lineage>
</organism>
<dbReference type="RefSeq" id="WP_166191708.1">
    <property type="nucleotide sequence ID" value="NZ_JAAOIV010000001.1"/>
</dbReference>
<dbReference type="PROSITE" id="PS51257">
    <property type="entry name" value="PROKAR_LIPOPROTEIN"/>
    <property type="match status" value="1"/>
</dbReference>
<evidence type="ECO:0008006" key="3">
    <source>
        <dbReference type="Google" id="ProtNLM"/>
    </source>
</evidence>
<protein>
    <recommendedName>
        <fullName evidence="3">DUF4439 domain-containing protein</fullName>
    </recommendedName>
</protein>
<accession>A0A967E7M3</accession>
<dbReference type="EMBL" id="JAAOIV010000001">
    <property type="protein sequence ID" value="NHN54287.1"/>
    <property type="molecule type" value="Genomic_DNA"/>
</dbReference>
<name>A0A967E7M3_9MICO</name>
<evidence type="ECO:0000313" key="2">
    <source>
        <dbReference type="Proteomes" id="UP000744769"/>
    </source>
</evidence>
<evidence type="ECO:0000313" key="1">
    <source>
        <dbReference type="EMBL" id="NHN54287.1"/>
    </source>
</evidence>
<dbReference type="AlphaFoldDB" id="A0A967E7M3"/>
<proteinExistence type="predicted"/>
<comment type="caution">
    <text evidence="1">The sequence shown here is derived from an EMBL/GenBank/DDBJ whole genome shotgun (WGS) entry which is preliminary data.</text>
</comment>
<sequence>MSRRPVAPLARRTVLAGGILALAGCGVRLERSAPRIPGIPTQGPPPDGELLLATIDRLNRAATTVGAAASPWGTRLASVHLTQSRKVIEVAASQGVRVPTSAPTLPSTDGATPLAVESEGATPAVVRAIAGAEPAIMPMLLVIAATQAAGSSLLGAPPAADPAPVSGSVANALLTPVRRATYAVEVAIAKTPLAQRTTLRALLTMLYAERSRIEVAAGAKAPAPPTAFSLPVAADTPQRRTQLVQRVLADVVQACGHATGTRDGLGGADGAVGLVRTWGVFLSAAWTAGVAPAAFPGLR</sequence>
<gene>
    <name evidence="1" type="ORF">G9U51_00620</name>
</gene>